<dbReference type="EMBL" id="OBDZ01000027">
    <property type="protein sequence ID" value="SNY40699.1"/>
    <property type="molecule type" value="Genomic_DNA"/>
</dbReference>
<keyword evidence="2" id="KW-1185">Reference proteome</keyword>
<accession>A0A285HYB8</accession>
<dbReference type="Gene3D" id="3.40.50.300">
    <property type="entry name" value="P-loop containing nucleotide triphosphate hydrolases"/>
    <property type="match status" value="1"/>
</dbReference>
<name>A0A285HYB8_9FIRM</name>
<evidence type="ECO:0000313" key="2">
    <source>
        <dbReference type="Proteomes" id="UP000219573"/>
    </source>
</evidence>
<sequence length="112" mass="12570">MDMEAGIEHLGRGTTENIDVLIAVVEPNLRSVETVERINRLAQDIGIKNNVAVLNKVKSLREKQIIEEKLSVPLIYTIPYSDGVGEADIKGTSAYDEDEELMKMMLELKKKL</sequence>
<dbReference type="AlphaFoldDB" id="A0A285HYB8"/>
<protein>
    <submittedName>
        <fullName evidence="1">CobQ/CobB/MinD/ParA nucleotide binding domain-containing protein</fullName>
    </submittedName>
</protein>
<gene>
    <name evidence="1" type="ORF">SAMN06265827_12731</name>
</gene>
<dbReference type="SUPFAM" id="SSF52540">
    <property type="entry name" value="P-loop containing nucleoside triphosphate hydrolases"/>
    <property type="match status" value="1"/>
</dbReference>
<dbReference type="Proteomes" id="UP000219573">
    <property type="component" value="Unassembled WGS sequence"/>
</dbReference>
<organism evidence="1 2">
    <name type="scientific">Orenia metallireducens</name>
    <dbReference type="NCBI Taxonomy" id="1413210"/>
    <lineage>
        <taxon>Bacteria</taxon>
        <taxon>Bacillati</taxon>
        <taxon>Bacillota</taxon>
        <taxon>Clostridia</taxon>
        <taxon>Halanaerobiales</taxon>
        <taxon>Halobacteroidaceae</taxon>
        <taxon>Orenia</taxon>
    </lineage>
</organism>
<proteinExistence type="predicted"/>
<dbReference type="RefSeq" id="WP_216358832.1">
    <property type="nucleotide sequence ID" value="NZ_OBDZ01000027.1"/>
</dbReference>
<evidence type="ECO:0000313" key="1">
    <source>
        <dbReference type="EMBL" id="SNY40699.1"/>
    </source>
</evidence>
<dbReference type="InterPro" id="IPR027417">
    <property type="entry name" value="P-loop_NTPase"/>
</dbReference>
<reference evidence="2" key="1">
    <citation type="submission" date="2017-09" db="EMBL/GenBank/DDBJ databases">
        <authorList>
            <person name="Varghese N."/>
            <person name="Submissions S."/>
        </authorList>
    </citation>
    <scope>NUCLEOTIDE SEQUENCE [LARGE SCALE GENOMIC DNA]</scope>
    <source>
        <strain evidence="2">MSL47</strain>
    </source>
</reference>